<evidence type="ECO:0000313" key="4">
    <source>
        <dbReference type="Proteomes" id="UP000002729"/>
    </source>
</evidence>
<dbReference type="SUPFAM" id="SSF47095">
    <property type="entry name" value="HMG-box"/>
    <property type="match status" value="1"/>
</dbReference>
<organism evidence="4">
    <name type="scientific">Aureococcus anophagefferens</name>
    <name type="common">Harmful bloom alga</name>
    <dbReference type="NCBI Taxonomy" id="44056"/>
    <lineage>
        <taxon>Eukaryota</taxon>
        <taxon>Sar</taxon>
        <taxon>Stramenopiles</taxon>
        <taxon>Ochrophyta</taxon>
        <taxon>Pelagophyceae</taxon>
        <taxon>Pelagomonadales</taxon>
        <taxon>Pelagomonadaceae</taxon>
        <taxon>Aureococcus</taxon>
    </lineage>
</organism>
<dbReference type="EMBL" id="GL833248">
    <property type="protein sequence ID" value="EGB02933.1"/>
    <property type="molecule type" value="Genomic_DNA"/>
</dbReference>
<dbReference type="InParanoid" id="F0YPM5"/>
<dbReference type="AlphaFoldDB" id="F0YPM5"/>
<keyword evidence="4" id="KW-1185">Reference proteome</keyword>
<dbReference type="InterPro" id="IPR036910">
    <property type="entry name" value="HMG_box_dom_sf"/>
</dbReference>
<feature type="domain" description="SH3b" evidence="2">
    <location>
        <begin position="48"/>
        <end position="90"/>
    </location>
</feature>
<accession>F0YPM5</accession>
<dbReference type="InterPro" id="IPR003646">
    <property type="entry name" value="SH3-like_bac-type"/>
</dbReference>
<dbReference type="Pfam" id="PF08239">
    <property type="entry name" value="SH3_3"/>
    <property type="match status" value="1"/>
</dbReference>
<protein>
    <recommendedName>
        <fullName evidence="2">SH3b domain-containing protein</fullName>
    </recommendedName>
</protein>
<dbReference type="GeneID" id="20226794"/>
<reference evidence="3 4" key="1">
    <citation type="journal article" date="2011" name="Proc. Natl. Acad. Sci. U.S.A.">
        <title>Niche of harmful alga Aureococcus anophagefferens revealed through ecogenomics.</title>
        <authorList>
            <person name="Gobler C.J."/>
            <person name="Berry D.L."/>
            <person name="Dyhrman S.T."/>
            <person name="Wilhelm S.W."/>
            <person name="Salamov A."/>
            <person name="Lobanov A.V."/>
            <person name="Zhang Y."/>
            <person name="Collier J.L."/>
            <person name="Wurch L.L."/>
            <person name="Kustka A.B."/>
            <person name="Dill B.D."/>
            <person name="Shah M."/>
            <person name="VerBerkmoes N.C."/>
            <person name="Kuo A."/>
            <person name="Terry A."/>
            <person name="Pangilinan J."/>
            <person name="Lindquist E.A."/>
            <person name="Lucas S."/>
            <person name="Paulsen I.T."/>
            <person name="Hattenrath-Lehmann T.K."/>
            <person name="Talmage S.C."/>
            <person name="Walker E.A."/>
            <person name="Koch F."/>
            <person name="Burson A.M."/>
            <person name="Marcoval M.A."/>
            <person name="Tang Y.Z."/>
            <person name="Lecleir G.R."/>
            <person name="Coyne K.J."/>
            <person name="Berg G.M."/>
            <person name="Bertrand E.M."/>
            <person name="Saito M.A."/>
            <person name="Gladyshev V.N."/>
            <person name="Grigoriev I.V."/>
        </authorList>
    </citation>
    <scope>NUCLEOTIDE SEQUENCE [LARGE SCALE GENOMIC DNA]</scope>
    <source>
        <strain evidence="4">CCMP 1984</strain>
    </source>
</reference>
<evidence type="ECO:0000259" key="2">
    <source>
        <dbReference type="Pfam" id="PF08239"/>
    </source>
</evidence>
<feature type="region of interest" description="Disordered" evidence="1">
    <location>
        <begin position="491"/>
        <end position="516"/>
    </location>
</feature>
<dbReference type="KEGG" id="aaf:AURANDRAFT_68433"/>
<dbReference type="RefSeq" id="XP_009042367.1">
    <property type="nucleotide sequence ID" value="XM_009044119.1"/>
</dbReference>
<sequence>MDDDMKERTRARKARERARVDREIALEKRDIARPEPSKFPRDYEVVYDSVNVREAPRLTAKTVGALPRGSVVTAARAQGNWVQLEAANGNAGRWIMVDGDELGLPALLRPVAAATSSPPPPPPGDDEPRLFRSAATERPRFETIDDRRRLCTVLGTKGAAVRKGPEIDSAKVTVLDYLAVCAYTGRQAVTADGRRRVEIDAPVHGWMSLKFLGPEGSMSAELRTQASLEAVISIFARIDNCSSASLTRQLENTTPAPAFGRHCGRAKTSSRRYWAQECAKLWDKLTPEAERKYQALADEDKVRYEKEMDLWRAQCAQKVAGDSRAAKPPPLSMEIVANAMKAVMESDASLRAAAKDGTLTAEMVRMAVAAHLKEADGGARLESEYEALFAALVTSLMAAADYRAHHPPPDPGDSRAANSSPLSGEIVTSAITAVMASDAALLAAAKDGTLTAKMLLTAVAAHLKETDGGARLKSGFGALFAAAATASTEHFANDRAHQAPPEPDEPAAEPPPAPELLTGAAGLLQILDEFRIKNGGVDDPYYAAMRGALEELEIEERGEGS</sequence>
<dbReference type="Gene3D" id="2.30.30.40">
    <property type="entry name" value="SH3 Domains"/>
    <property type="match status" value="1"/>
</dbReference>
<gene>
    <name evidence="3" type="ORF">AURANDRAFT_68433</name>
</gene>
<proteinExistence type="predicted"/>
<dbReference type="Gene3D" id="1.10.30.10">
    <property type="entry name" value="High mobility group box domain"/>
    <property type="match status" value="1"/>
</dbReference>
<dbReference type="OrthoDB" id="550558at2759"/>
<name>F0YPM5_AURAN</name>
<evidence type="ECO:0000313" key="3">
    <source>
        <dbReference type="EMBL" id="EGB02933.1"/>
    </source>
</evidence>
<evidence type="ECO:0000256" key="1">
    <source>
        <dbReference type="SAM" id="MobiDB-lite"/>
    </source>
</evidence>
<dbReference type="Proteomes" id="UP000002729">
    <property type="component" value="Unassembled WGS sequence"/>
</dbReference>